<evidence type="ECO:0000313" key="2">
    <source>
        <dbReference type="EMBL" id="SDY03572.1"/>
    </source>
</evidence>
<dbReference type="InterPro" id="IPR012337">
    <property type="entry name" value="RNaseH-like_sf"/>
</dbReference>
<dbReference type="Proteomes" id="UP000198672">
    <property type="component" value="Unassembled WGS sequence"/>
</dbReference>
<dbReference type="OrthoDB" id="9803878at2"/>
<dbReference type="EMBL" id="FNOW01000025">
    <property type="protein sequence ID" value="SDY03572.1"/>
    <property type="molecule type" value="Genomic_DNA"/>
</dbReference>
<gene>
    <name evidence="2" type="ORF">SAMN05421644_12534</name>
</gene>
<dbReference type="InterPro" id="IPR047656">
    <property type="entry name" value="IS481-like_transpos"/>
</dbReference>
<dbReference type="InterPro" id="IPR036397">
    <property type="entry name" value="RNaseH_sf"/>
</dbReference>
<keyword evidence="3" id="KW-1185">Reference proteome</keyword>
<dbReference type="Gene3D" id="3.30.420.10">
    <property type="entry name" value="Ribonuclease H-like superfamily/Ribonuclease H"/>
    <property type="match status" value="1"/>
</dbReference>
<dbReference type="SUPFAM" id="SSF46689">
    <property type="entry name" value="Homeodomain-like"/>
    <property type="match status" value="1"/>
</dbReference>
<evidence type="ECO:0000313" key="3">
    <source>
        <dbReference type="Proteomes" id="UP000198672"/>
    </source>
</evidence>
<dbReference type="NCBIfam" id="NF033577">
    <property type="entry name" value="transpos_IS481"/>
    <property type="match status" value="1"/>
</dbReference>
<organism evidence="2 3">
    <name type="scientific">Allochromatium warmingii</name>
    <name type="common">Chromatium warmingii</name>
    <dbReference type="NCBI Taxonomy" id="61595"/>
    <lineage>
        <taxon>Bacteria</taxon>
        <taxon>Pseudomonadati</taxon>
        <taxon>Pseudomonadota</taxon>
        <taxon>Gammaproteobacteria</taxon>
        <taxon>Chromatiales</taxon>
        <taxon>Chromatiaceae</taxon>
        <taxon>Allochromatium</taxon>
    </lineage>
</organism>
<dbReference type="Pfam" id="PF00665">
    <property type="entry name" value="rve"/>
    <property type="match status" value="1"/>
</dbReference>
<feature type="domain" description="Integrase catalytic" evidence="1">
    <location>
        <begin position="132"/>
        <end position="306"/>
    </location>
</feature>
<reference evidence="3" key="1">
    <citation type="submission" date="2016-10" db="EMBL/GenBank/DDBJ databases">
        <authorList>
            <person name="Varghese N."/>
            <person name="Submissions S."/>
        </authorList>
    </citation>
    <scope>NUCLEOTIDE SEQUENCE [LARGE SCALE GENOMIC DNA]</scope>
    <source>
        <strain evidence="3">DSM 173</strain>
    </source>
</reference>
<dbReference type="RefSeq" id="WP_091333990.1">
    <property type="nucleotide sequence ID" value="NZ_FNOW01000025.1"/>
</dbReference>
<dbReference type="GO" id="GO:0003676">
    <property type="term" value="F:nucleic acid binding"/>
    <property type="evidence" value="ECO:0007669"/>
    <property type="project" value="InterPro"/>
</dbReference>
<name>A0A1H3GJP0_ALLWA</name>
<proteinExistence type="predicted"/>
<dbReference type="InterPro" id="IPR009057">
    <property type="entry name" value="Homeodomain-like_sf"/>
</dbReference>
<sequence>MNLNLHRNARTTPAIRQELRESTKSERELARVYNLNRATVRKWRRRATGEDASHRPHRIRATLSPVQEQVVVTLRRTLLLPLDDLLAVTREFIHPAVSRSGLDRCLRRHGVSNLSALIPQPEGEAKPVKTFKDDAPGFVHIDVKYLPQMPDAAAHQYLFVAIDRASRWVYVEILPEKTAANARDFLRRLVEKAPFTIEKILTDNGKEFTDRFCATGEREPTGRHLFDQGCADHSIEHRLTAPRHPQTNGMVERFNGRIAEVLATTRFDSSQNLADTLNGYVRLYNHQIPQKALGHIAPIQALKDWQQQCPERFKKRVYNLAGLDTPLLSPPPVPSSVLTRRWRAIRA</sequence>
<dbReference type="PANTHER" id="PTHR35004:SF6">
    <property type="entry name" value="TRANSPOSASE"/>
    <property type="match status" value="1"/>
</dbReference>
<dbReference type="InterPro" id="IPR001584">
    <property type="entry name" value="Integrase_cat-core"/>
</dbReference>
<protein>
    <submittedName>
        <fullName evidence="2">Transposase and inactivated derivatives, IS30 family</fullName>
    </submittedName>
</protein>
<dbReference type="SUPFAM" id="SSF53098">
    <property type="entry name" value="Ribonuclease H-like"/>
    <property type="match status" value="1"/>
</dbReference>
<dbReference type="GO" id="GO:0015074">
    <property type="term" value="P:DNA integration"/>
    <property type="evidence" value="ECO:0007669"/>
    <property type="project" value="InterPro"/>
</dbReference>
<dbReference type="PANTHER" id="PTHR35004">
    <property type="entry name" value="TRANSPOSASE RV3428C-RELATED"/>
    <property type="match status" value="1"/>
</dbReference>
<dbReference type="PROSITE" id="PS50994">
    <property type="entry name" value="INTEGRASE"/>
    <property type="match status" value="1"/>
</dbReference>
<accession>A0A1H3GJP0</accession>
<evidence type="ECO:0000259" key="1">
    <source>
        <dbReference type="PROSITE" id="PS50994"/>
    </source>
</evidence>
<dbReference type="AlphaFoldDB" id="A0A1H3GJP0"/>